<proteinExistence type="predicted"/>
<organism evidence="1 2">
    <name type="scientific">Austropuccinia psidii MF-1</name>
    <dbReference type="NCBI Taxonomy" id="1389203"/>
    <lineage>
        <taxon>Eukaryota</taxon>
        <taxon>Fungi</taxon>
        <taxon>Dikarya</taxon>
        <taxon>Basidiomycota</taxon>
        <taxon>Pucciniomycotina</taxon>
        <taxon>Pucciniomycetes</taxon>
        <taxon>Pucciniales</taxon>
        <taxon>Sphaerophragmiaceae</taxon>
        <taxon>Austropuccinia</taxon>
    </lineage>
</organism>
<dbReference type="Proteomes" id="UP000765509">
    <property type="component" value="Unassembled WGS sequence"/>
</dbReference>
<evidence type="ECO:0000313" key="1">
    <source>
        <dbReference type="EMBL" id="MBW0490755.1"/>
    </source>
</evidence>
<keyword evidence="2" id="KW-1185">Reference proteome</keyword>
<dbReference type="OrthoDB" id="8064578at2759"/>
<dbReference type="AlphaFoldDB" id="A0A9Q3CWA5"/>
<gene>
    <name evidence="1" type="ORF">O181_030470</name>
</gene>
<protein>
    <submittedName>
        <fullName evidence="1">Uncharacterized protein</fullName>
    </submittedName>
</protein>
<sequence length="109" mass="12503">MPPAIKQSHKIIQDSLIEKFPVIQTQRPTFKGYYWVTETKEIPQNEILGDVGDPRNILTHLGQKRHHANSADHLSLNPKSYEEAISGVNSQEWKNGIKIELTNMTNHNF</sequence>
<dbReference type="EMBL" id="AVOT02010746">
    <property type="protein sequence ID" value="MBW0490755.1"/>
    <property type="molecule type" value="Genomic_DNA"/>
</dbReference>
<reference evidence="1" key="1">
    <citation type="submission" date="2021-03" db="EMBL/GenBank/DDBJ databases">
        <title>Draft genome sequence of rust myrtle Austropuccinia psidii MF-1, a brazilian biotype.</title>
        <authorList>
            <person name="Quecine M.C."/>
            <person name="Pachon D.M.R."/>
            <person name="Bonatelli M.L."/>
            <person name="Correr F.H."/>
            <person name="Franceschini L.M."/>
            <person name="Leite T.F."/>
            <person name="Margarido G.R.A."/>
            <person name="Almeida C.A."/>
            <person name="Ferrarezi J.A."/>
            <person name="Labate C.A."/>
        </authorList>
    </citation>
    <scope>NUCLEOTIDE SEQUENCE</scope>
    <source>
        <strain evidence="1">MF-1</strain>
    </source>
</reference>
<comment type="caution">
    <text evidence="1">The sequence shown here is derived from an EMBL/GenBank/DDBJ whole genome shotgun (WGS) entry which is preliminary data.</text>
</comment>
<accession>A0A9Q3CWA5</accession>
<name>A0A9Q3CWA5_9BASI</name>
<evidence type="ECO:0000313" key="2">
    <source>
        <dbReference type="Proteomes" id="UP000765509"/>
    </source>
</evidence>